<proteinExistence type="predicted"/>
<sequence>MDTRVDFLRWLQNDMAFNILVNLNDPADIVHASGVSRFWRHFVITNELSKQLFLRKFPQLSNVECIIESKRRSTDTGSLGGAKWELCKKEHSVYASLLQALNKSTLSSRSCIEKAVSATSTDNYPLESIIKTLIPRDRFNDTGSYWSSAGQNNPEIPETLIYKLRANVCVITEVKIQPFEAFFQQGKPIYSAEFVRFRVGHPNSASIKEKELVHLPLPLPADDKFVWTYTSQFFPMVQENCLQEFKLPEPILCIGGFLQIELSGRVQRQKSDSLFYICVSHVRVIGHPLFPAFDLEILEPSGNVLLKYYPEALRQTLQKTSDSESNASARVLTLDEVLWGTDGLAQFEWNYDYVYDDDEEEEEHMGP</sequence>
<organism evidence="1 2">
    <name type="scientific">Lithospermum erythrorhizon</name>
    <name type="common">Purple gromwell</name>
    <name type="synonym">Lithospermum officinale var. erythrorhizon</name>
    <dbReference type="NCBI Taxonomy" id="34254"/>
    <lineage>
        <taxon>Eukaryota</taxon>
        <taxon>Viridiplantae</taxon>
        <taxon>Streptophyta</taxon>
        <taxon>Embryophyta</taxon>
        <taxon>Tracheophyta</taxon>
        <taxon>Spermatophyta</taxon>
        <taxon>Magnoliopsida</taxon>
        <taxon>eudicotyledons</taxon>
        <taxon>Gunneridae</taxon>
        <taxon>Pentapetalae</taxon>
        <taxon>asterids</taxon>
        <taxon>lamiids</taxon>
        <taxon>Boraginales</taxon>
        <taxon>Boraginaceae</taxon>
        <taxon>Boraginoideae</taxon>
        <taxon>Lithospermeae</taxon>
        <taxon>Lithospermum</taxon>
    </lineage>
</organism>
<dbReference type="Gene3D" id="1.20.1280.50">
    <property type="match status" value="1"/>
</dbReference>
<dbReference type="PANTHER" id="PTHR39741">
    <property type="entry name" value="F-BOX DOMAIN CONTAINING PROTEIN, EXPRESSED"/>
    <property type="match status" value="1"/>
</dbReference>
<name>A0AAV3NXX4_LITER</name>
<dbReference type="Proteomes" id="UP001454036">
    <property type="component" value="Unassembled WGS sequence"/>
</dbReference>
<gene>
    <name evidence="1" type="ORF">LIER_04391</name>
</gene>
<dbReference type="AlphaFoldDB" id="A0AAV3NXX4"/>
<comment type="caution">
    <text evidence="1">The sequence shown here is derived from an EMBL/GenBank/DDBJ whole genome shotgun (WGS) entry which is preliminary data.</text>
</comment>
<protein>
    <recommendedName>
        <fullName evidence="3">F-box protein</fullName>
    </recommendedName>
</protein>
<evidence type="ECO:0000313" key="1">
    <source>
        <dbReference type="EMBL" id="GAA0143788.1"/>
    </source>
</evidence>
<evidence type="ECO:0000313" key="2">
    <source>
        <dbReference type="Proteomes" id="UP001454036"/>
    </source>
</evidence>
<keyword evidence="2" id="KW-1185">Reference proteome</keyword>
<accession>A0AAV3NXX4</accession>
<dbReference type="InterPro" id="IPR055336">
    <property type="entry name" value="At4g00755-like"/>
</dbReference>
<dbReference type="EMBL" id="BAABME010000561">
    <property type="protein sequence ID" value="GAA0143788.1"/>
    <property type="molecule type" value="Genomic_DNA"/>
</dbReference>
<dbReference type="PANTHER" id="PTHR39741:SF14">
    <property type="entry name" value="F-BOX DOMAIN-CONTAINING PROTEIN"/>
    <property type="match status" value="1"/>
</dbReference>
<dbReference type="InterPro" id="IPR036047">
    <property type="entry name" value="F-box-like_dom_sf"/>
</dbReference>
<reference evidence="1 2" key="1">
    <citation type="submission" date="2024-01" db="EMBL/GenBank/DDBJ databases">
        <title>The complete chloroplast genome sequence of Lithospermum erythrorhizon: insights into the phylogenetic relationship among Boraginaceae species and the maternal lineages of purple gromwells.</title>
        <authorList>
            <person name="Okada T."/>
            <person name="Watanabe K."/>
        </authorList>
    </citation>
    <scope>NUCLEOTIDE SEQUENCE [LARGE SCALE GENOMIC DNA]</scope>
</reference>
<evidence type="ECO:0008006" key="3">
    <source>
        <dbReference type="Google" id="ProtNLM"/>
    </source>
</evidence>
<dbReference type="SUPFAM" id="SSF81383">
    <property type="entry name" value="F-box domain"/>
    <property type="match status" value="1"/>
</dbReference>